<evidence type="ECO:0000259" key="2">
    <source>
        <dbReference type="Pfam" id="PF08898"/>
    </source>
</evidence>
<dbReference type="Pfam" id="PF08898">
    <property type="entry name" value="DUF1843"/>
    <property type="match status" value="1"/>
</dbReference>
<sequence>MHPIPPYGVAIQEAIASGDLSRMKDICRQAEEHLNKAEDVSAALQVLKVEIAKLERR</sequence>
<keyword evidence="1" id="KW-0175">Coiled coil</keyword>
<feature type="coiled-coil region" evidence="1">
    <location>
        <begin position="20"/>
        <end position="57"/>
    </location>
</feature>
<dbReference type="RefSeq" id="WP_082411275.1">
    <property type="nucleotide sequence ID" value="NZ_AP019782.1"/>
</dbReference>
<dbReference type="EMBL" id="AP019782">
    <property type="protein sequence ID" value="BBL71049.1"/>
    <property type="molecule type" value="Genomic_DNA"/>
</dbReference>
<protein>
    <recommendedName>
        <fullName evidence="2">DUF1843 domain-containing protein</fullName>
    </recommendedName>
</protein>
<organism evidence="3 4">
    <name type="scientific">Methylogaea oryzae</name>
    <dbReference type="NCBI Taxonomy" id="1295382"/>
    <lineage>
        <taxon>Bacteria</taxon>
        <taxon>Pseudomonadati</taxon>
        <taxon>Pseudomonadota</taxon>
        <taxon>Gammaproteobacteria</taxon>
        <taxon>Methylococcales</taxon>
        <taxon>Methylococcaceae</taxon>
        <taxon>Methylogaea</taxon>
    </lineage>
</organism>
<evidence type="ECO:0000313" key="3">
    <source>
        <dbReference type="EMBL" id="BBL71049.1"/>
    </source>
</evidence>
<accession>A0A8D4VPM5</accession>
<evidence type="ECO:0000256" key="1">
    <source>
        <dbReference type="SAM" id="Coils"/>
    </source>
</evidence>
<proteinExistence type="predicted"/>
<dbReference type="KEGG" id="moz:MoryE10_16550"/>
<evidence type="ECO:0000313" key="4">
    <source>
        <dbReference type="Proteomes" id="UP000824988"/>
    </source>
</evidence>
<dbReference type="InterPro" id="IPR014994">
    <property type="entry name" value="DUF1843"/>
</dbReference>
<keyword evidence="4" id="KW-1185">Reference proteome</keyword>
<reference evidence="3" key="1">
    <citation type="submission" date="2019-06" db="EMBL/GenBank/DDBJ databases">
        <title>Complete genome sequence of Methylogaea oryzae strain JCM16910.</title>
        <authorList>
            <person name="Asakawa S."/>
        </authorList>
    </citation>
    <scope>NUCLEOTIDE SEQUENCE</scope>
    <source>
        <strain evidence="3">E10</strain>
    </source>
</reference>
<dbReference type="AlphaFoldDB" id="A0A8D4VPM5"/>
<gene>
    <name evidence="3" type="ORF">MoryE10_16550</name>
</gene>
<dbReference type="Proteomes" id="UP000824988">
    <property type="component" value="Chromosome"/>
</dbReference>
<feature type="domain" description="DUF1843" evidence="2">
    <location>
        <begin position="5"/>
        <end position="56"/>
    </location>
</feature>
<name>A0A8D4VPM5_9GAMM</name>